<proteinExistence type="predicted"/>
<dbReference type="EMBL" id="GDHC01006583">
    <property type="protein sequence ID" value="JAQ12046.1"/>
    <property type="molecule type" value="Transcribed_RNA"/>
</dbReference>
<evidence type="ECO:0000256" key="5">
    <source>
        <dbReference type="PIRNR" id="PIRNR018169"/>
    </source>
</evidence>
<dbReference type="PIRSF" id="PIRSF018169">
    <property type="entry name" value="PAF_acetylhydrolase"/>
    <property type="match status" value="1"/>
</dbReference>
<dbReference type="Gene3D" id="3.40.50.1820">
    <property type="entry name" value="alpha/beta hydrolase"/>
    <property type="match status" value="1"/>
</dbReference>
<dbReference type="PANTHER" id="PTHR10272">
    <property type="entry name" value="PLATELET-ACTIVATING FACTOR ACETYLHYDROLASE"/>
    <property type="match status" value="1"/>
</dbReference>
<evidence type="ECO:0000256" key="1">
    <source>
        <dbReference type="ARBA" id="ARBA00013201"/>
    </source>
</evidence>
<keyword evidence="4 5" id="KW-0443">Lipid metabolism</keyword>
<dbReference type="GO" id="GO:0003847">
    <property type="term" value="F:1-alkyl-2-acetylglycerophosphocholine esterase activity"/>
    <property type="evidence" value="ECO:0007669"/>
    <property type="project" value="UniProtKB-UniRule"/>
</dbReference>
<gene>
    <name evidence="7" type="primary">PLA2G7_1</name>
    <name evidence="7" type="ORF">g.63673</name>
</gene>
<keyword evidence="2 5" id="KW-0378">Hydrolase</keyword>
<comment type="catalytic activity">
    <reaction evidence="5">
        <text>a 1-O-alkyl-2-acetyl-sn-glycero-3-phosphocholine + H2O = a 1-O-alkyl-sn-glycero-3-phosphocholine + acetate + H(+)</text>
        <dbReference type="Rhea" id="RHEA:17777"/>
        <dbReference type="ChEBI" id="CHEBI:15377"/>
        <dbReference type="ChEBI" id="CHEBI:15378"/>
        <dbReference type="ChEBI" id="CHEBI:30089"/>
        <dbReference type="ChEBI" id="CHEBI:30909"/>
        <dbReference type="ChEBI" id="CHEBI:36707"/>
        <dbReference type="EC" id="3.1.1.47"/>
    </reaction>
</comment>
<sequence>MKMWSNTPRHLPLPKGPFAPGCFDWMTDYGDSSTFVRLYYPTSLLNKLNDPTKWFGWSTHPEYIQGFANLTNIWGSIIRGIVWFYGVFSFTGEPLVPCMWQVPPAKRKMPVVVFSHGFGATRFISSNIATELASFGFLVASIEHKDTSAAATYYYENEESLKNDKRTWIRHVRMTFGPNHYTIRNTQIHRRLAEIKRLLDFLENLNNGEVQNILPSEVDLKEFKGSLDLERLVMMGHSFGGATTLLTMANDTRIKCGVILDGWMYPIKDEPLDIKGPLYFINSQTFHIESNIQSLEKLINANPESREVVTIRHSTHETQTDTPHIMGYWLDWFMYKLDPETGSNINNFLMLNFIKKHIGLGEDDQEEHRQRYLEMHQNDYVNGTINYREKPARQLNKL</sequence>
<evidence type="ECO:0000313" key="7">
    <source>
        <dbReference type="EMBL" id="JAQ12046.1"/>
    </source>
</evidence>
<evidence type="ECO:0000256" key="4">
    <source>
        <dbReference type="ARBA" id="ARBA00023098"/>
    </source>
</evidence>
<feature type="active site" description="Nucleophile" evidence="6">
    <location>
        <position position="238"/>
    </location>
</feature>
<evidence type="ECO:0000256" key="2">
    <source>
        <dbReference type="ARBA" id="ARBA00022801"/>
    </source>
</evidence>
<dbReference type="GO" id="GO:0016042">
    <property type="term" value="P:lipid catabolic process"/>
    <property type="evidence" value="ECO:0007669"/>
    <property type="project" value="UniProtKB-KW"/>
</dbReference>
<evidence type="ECO:0000256" key="3">
    <source>
        <dbReference type="ARBA" id="ARBA00022963"/>
    </source>
</evidence>
<keyword evidence="3 5" id="KW-0442">Lipid degradation</keyword>
<feature type="active site" description="Charge relay system" evidence="6">
    <location>
        <position position="316"/>
    </location>
</feature>
<dbReference type="SUPFAM" id="SSF53474">
    <property type="entry name" value="alpha/beta-Hydrolases"/>
    <property type="match status" value="1"/>
</dbReference>
<accession>A0A146LZK2</accession>
<dbReference type="Pfam" id="PF03403">
    <property type="entry name" value="PAF-AH_p_II"/>
    <property type="match status" value="1"/>
</dbReference>
<name>A0A146LZK2_LYGHE</name>
<dbReference type="InterPro" id="IPR016715">
    <property type="entry name" value="PAF_acetylhydro_eukaryote"/>
</dbReference>
<dbReference type="EC" id="3.1.1.47" evidence="1 5"/>
<protein>
    <recommendedName>
        <fullName evidence="1 5">1-alkyl-2-acetylglycerophosphocholine esterase</fullName>
        <ecNumber evidence="1 5">3.1.1.47</ecNumber>
    </recommendedName>
</protein>
<dbReference type="PANTHER" id="PTHR10272:SF0">
    <property type="entry name" value="PLATELET-ACTIVATING FACTOR ACETYLHYDROLASE"/>
    <property type="match status" value="1"/>
</dbReference>
<dbReference type="InterPro" id="IPR029058">
    <property type="entry name" value="AB_hydrolase_fold"/>
</dbReference>
<reference evidence="7" key="1">
    <citation type="journal article" date="2016" name="Gigascience">
        <title>De novo construction of an expanded transcriptome assembly for the western tarnished plant bug, Lygus hesperus.</title>
        <authorList>
            <person name="Tassone E.E."/>
            <person name="Geib S.M."/>
            <person name="Hall B."/>
            <person name="Fabrick J.A."/>
            <person name="Brent C.S."/>
            <person name="Hull J.J."/>
        </authorList>
    </citation>
    <scope>NUCLEOTIDE SEQUENCE</scope>
</reference>
<organism evidence="7">
    <name type="scientific">Lygus hesperus</name>
    <name type="common">Western plant bug</name>
    <dbReference type="NCBI Taxonomy" id="30085"/>
    <lineage>
        <taxon>Eukaryota</taxon>
        <taxon>Metazoa</taxon>
        <taxon>Ecdysozoa</taxon>
        <taxon>Arthropoda</taxon>
        <taxon>Hexapoda</taxon>
        <taxon>Insecta</taxon>
        <taxon>Pterygota</taxon>
        <taxon>Neoptera</taxon>
        <taxon>Paraneoptera</taxon>
        <taxon>Hemiptera</taxon>
        <taxon>Heteroptera</taxon>
        <taxon>Panheteroptera</taxon>
        <taxon>Cimicomorpha</taxon>
        <taxon>Miridae</taxon>
        <taxon>Mirini</taxon>
        <taxon>Lygus</taxon>
    </lineage>
</organism>
<dbReference type="AlphaFoldDB" id="A0A146LZK2"/>
<feature type="active site" description="Charge relay system" evidence="6">
    <location>
        <position position="261"/>
    </location>
</feature>
<evidence type="ECO:0000256" key="6">
    <source>
        <dbReference type="PIRSR" id="PIRSR018169-1"/>
    </source>
</evidence>